<evidence type="ECO:0008006" key="3">
    <source>
        <dbReference type="Google" id="ProtNLM"/>
    </source>
</evidence>
<reference evidence="1 2" key="1">
    <citation type="submission" date="2018-06" db="EMBL/GenBank/DDBJ databases">
        <authorList>
            <consortium name="Pathogen Informatics"/>
            <person name="Doyle S."/>
        </authorList>
    </citation>
    <scope>NUCLEOTIDE SEQUENCE [LARGE SCALE GENOMIC DNA]</scope>
    <source>
        <strain evidence="1 2">NCTC12957</strain>
    </source>
</reference>
<dbReference type="EMBL" id="UHEN01000003">
    <property type="protein sequence ID" value="SUN41063.1"/>
    <property type="molecule type" value="Genomic_DNA"/>
</dbReference>
<proteinExistence type="predicted"/>
<sequence length="55" mass="6204">MAERGRPKSDNPKSRRITVKVTESEFSRVEEVATKKGLTKSEAMLRGIELLDAEK</sequence>
<protein>
    <recommendedName>
        <fullName evidence="3">CopG family transcriptional regulator</fullName>
    </recommendedName>
</protein>
<organism evidence="1 2">
    <name type="scientific">Streptococcus acidominimus</name>
    <dbReference type="NCBI Taxonomy" id="1326"/>
    <lineage>
        <taxon>Bacteria</taxon>
        <taxon>Bacillati</taxon>
        <taxon>Bacillota</taxon>
        <taxon>Bacilli</taxon>
        <taxon>Lactobacillales</taxon>
        <taxon>Streptococcaceae</taxon>
        <taxon>Streptococcus</taxon>
    </lineage>
</organism>
<dbReference type="Proteomes" id="UP000255213">
    <property type="component" value="Unassembled WGS sequence"/>
</dbReference>
<accession>A0A380JL47</accession>
<gene>
    <name evidence="1" type="ORF">NCTC12957_02272</name>
</gene>
<evidence type="ECO:0000313" key="2">
    <source>
        <dbReference type="Proteomes" id="UP000255213"/>
    </source>
</evidence>
<evidence type="ECO:0000313" key="1">
    <source>
        <dbReference type="EMBL" id="SUN41063.1"/>
    </source>
</evidence>
<name>A0A380JL47_STRAI</name>
<dbReference type="RefSeq" id="WP_162841234.1">
    <property type="nucleotide sequence ID" value="NZ_MSJL01000058.1"/>
</dbReference>
<dbReference type="AlphaFoldDB" id="A0A380JL47"/>